<dbReference type="CDD" id="cd04301">
    <property type="entry name" value="NAT_SF"/>
    <property type="match status" value="1"/>
</dbReference>
<dbReference type="InterPro" id="IPR000644">
    <property type="entry name" value="CBS_dom"/>
</dbReference>
<keyword evidence="3" id="KW-0808">Transferase</keyword>
<name>A0A1J5NWS0_9ZZZZ</name>
<dbReference type="InterPro" id="IPR016181">
    <property type="entry name" value="Acyl_CoA_acyltransferase"/>
</dbReference>
<dbReference type="InterPro" id="IPR000182">
    <property type="entry name" value="GNAT_dom"/>
</dbReference>
<dbReference type="InterPro" id="IPR046342">
    <property type="entry name" value="CBS_dom_sf"/>
</dbReference>
<dbReference type="SUPFAM" id="SSF55729">
    <property type="entry name" value="Acyl-CoA N-acyltransferases (Nat)"/>
    <property type="match status" value="1"/>
</dbReference>
<comment type="caution">
    <text evidence="3">The sequence shown here is derived from an EMBL/GenBank/DDBJ whole genome shotgun (WGS) entry which is preliminary data.</text>
</comment>
<proteinExistence type="predicted"/>
<keyword evidence="3" id="KW-0012">Acyltransferase</keyword>
<gene>
    <name evidence="3" type="primary">bar_5</name>
    <name evidence="3" type="ORF">GALL_552700</name>
</gene>
<dbReference type="PROSITE" id="PS51371">
    <property type="entry name" value="CBS"/>
    <property type="match status" value="1"/>
</dbReference>
<sequence length="281" mass="31093">MSDFLIRLATEADVAACATIYRHHVLHGTGTFETEPPDEQDMLRRLREVQGRDLPWLVAQREGSGMVGGFAYANWFRAREAYRFTVEDSIYIDPDAQRQGLGNDLLTALIDACVAAGARQMLAVIGDSANAGSMYDITLLRMAKRDEQLRLRTLQMRDLVQPAQTVVRQDAGLEAMSELFLHHPVKYLYVTDGLERFLGVVPLKKLSAAAGVSDLAQRCAADLLSDEITPLTSDMSLAEALQRFMEHRGERLPVIDSLASPVLLGAVNKSTLLATYVRLSE</sequence>
<evidence type="ECO:0000313" key="3">
    <source>
        <dbReference type="EMBL" id="OIQ63190.1"/>
    </source>
</evidence>
<dbReference type="GO" id="GO:0102971">
    <property type="term" value="F:phosphinothricin N-acetyltransferase activity"/>
    <property type="evidence" value="ECO:0007669"/>
    <property type="project" value="UniProtKB-EC"/>
</dbReference>
<dbReference type="EC" id="2.3.1.183" evidence="3"/>
<dbReference type="PANTHER" id="PTHR43072:SF8">
    <property type="entry name" value="ACYLTRANSFERASE FABY-RELATED"/>
    <property type="match status" value="1"/>
</dbReference>
<dbReference type="Pfam" id="PF00583">
    <property type="entry name" value="Acetyltransf_1"/>
    <property type="match status" value="1"/>
</dbReference>
<dbReference type="Gene3D" id="3.40.630.30">
    <property type="match status" value="1"/>
</dbReference>
<dbReference type="PANTHER" id="PTHR43072">
    <property type="entry name" value="N-ACETYLTRANSFERASE"/>
    <property type="match status" value="1"/>
</dbReference>
<dbReference type="Pfam" id="PF00571">
    <property type="entry name" value="CBS"/>
    <property type="match status" value="1"/>
</dbReference>
<dbReference type="AlphaFoldDB" id="A0A1J5NWS0"/>
<dbReference type="CDD" id="cd02205">
    <property type="entry name" value="CBS_pair_SF"/>
    <property type="match status" value="1"/>
</dbReference>
<organism evidence="3">
    <name type="scientific">mine drainage metagenome</name>
    <dbReference type="NCBI Taxonomy" id="410659"/>
    <lineage>
        <taxon>unclassified sequences</taxon>
        <taxon>metagenomes</taxon>
        <taxon>ecological metagenomes</taxon>
    </lineage>
</organism>
<dbReference type="SUPFAM" id="SSF54631">
    <property type="entry name" value="CBS-domain pair"/>
    <property type="match status" value="1"/>
</dbReference>
<feature type="domain" description="N-acetyltransferase" evidence="1">
    <location>
        <begin position="4"/>
        <end position="147"/>
    </location>
</feature>
<feature type="domain" description="CBS" evidence="2">
    <location>
        <begin position="224"/>
        <end position="281"/>
    </location>
</feature>
<evidence type="ECO:0000259" key="2">
    <source>
        <dbReference type="PROSITE" id="PS51371"/>
    </source>
</evidence>
<dbReference type="PROSITE" id="PS51186">
    <property type="entry name" value="GNAT"/>
    <property type="match status" value="1"/>
</dbReference>
<reference evidence="3" key="1">
    <citation type="submission" date="2016-10" db="EMBL/GenBank/DDBJ databases">
        <title>Sequence of Gallionella enrichment culture.</title>
        <authorList>
            <person name="Poehlein A."/>
            <person name="Muehling M."/>
            <person name="Daniel R."/>
        </authorList>
    </citation>
    <scope>NUCLEOTIDE SEQUENCE</scope>
</reference>
<protein>
    <submittedName>
        <fullName evidence="3">Phosphinothricin N-acetyltransferase</fullName>
        <ecNumber evidence="3">2.3.1.183</ecNumber>
    </submittedName>
</protein>
<dbReference type="EMBL" id="MLJW01009224">
    <property type="protein sequence ID" value="OIQ63190.1"/>
    <property type="molecule type" value="Genomic_DNA"/>
</dbReference>
<accession>A0A1J5NWS0</accession>
<evidence type="ECO:0000259" key="1">
    <source>
        <dbReference type="PROSITE" id="PS51186"/>
    </source>
</evidence>
<dbReference type="Gene3D" id="3.10.580.10">
    <property type="entry name" value="CBS-domain"/>
    <property type="match status" value="1"/>
</dbReference>